<dbReference type="Pfam" id="PF00465">
    <property type="entry name" value="Fe-ADH"/>
    <property type="match status" value="1"/>
</dbReference>
<protein>
    <submittedName>
        <fullName evidence="3">Acetaldehyde dehydrogenase / Alcohol dehydrogenase</fullName>
        <ecNumber evidence="3">1.1.1.1</ecNumber>
        <ecNumber evidence="3">1.2.1.10</ecNumber>
    </submittedName>
</protein>
<gene>
    <name evidence="3" type="ORF">MNBD_CHLOROFLEXI01-4797</name>
</gene>
<evidence type="ECO:0000313" key="3">
    <source>
        <dbReference type="EMBL" id="VAW34410.1"/>
    </source>
</evidence>
<feature type="domain" description="Alcohol dehydrogenase iron-type/glycerol dehydrogenase GldA" evidence="2">
    <location>
        <begin position="8"/>
        <end position="172"/>
    </location>
</feature>
<evidence type="ECO:0000256" key="1">
    <source>
        <dbReference type="ARBA" id="ARBA00023002"/>
    </source>
</evidence>
<dbReference type="EC" id="1.1.1.1" evidence="3"/>
<dbReference type="InterPro" id="IPR039697">
    <property type="entry name" value="Alcohol_dehydrogenase_Fe"/>
</dbReference>
<dbReference type="PANTHER" id="PTHR11496:SF83">
    <property type="entry name" value="HYDROXYACID-OXOACID TRANSHYDROGENASE, MITOCHONDRIAL"/>
    <property type="match status" value="1"/>
</dbReference>
<organism evidence="3">
    <name type="scientific">hydrothermal vent metagenome</name>
    <dbReference type="NCBI Taxonomy" id="652676"/>
    <lineage>
        <taxon>unclassified sequences</taxon>
        <taxon>metagenomes</taxon>
        <taxon>ecological metagenomes</taxon>
    </lineage>
</organism>
<dbReference type="EC" id="1.2.1.10" evidence="3"/>
<dbReference type="GO" id="GO:0005739">
    <property type="term" value="C:mitochondrion"/>
    <property type="evidence" value="ECO:0007669"/>
    <property type="project" value="TreeGrafter"/>
</dbReference>
<reference evidence="3" key="1">
    <citation type="submission" date="2018-06" db="EMBL/GenBank/DDBJ databases">
        <authorList>
            <person name="Zhirakovskaya E."/>
        </authorList>
    </citation>
    <scope>NUCLEOTIDE SEQUENCE</scope>
</reference>
<dbReference type="PANTHER" id="PTHR11496">
    <property type="entry name" value="ALCOHOL DEHYDROGENASE"/>
    <property type="match status" value="1"/>
</dbReference>
<dbReference type="GO" id="GO:0004022">
    <property type="term" value="F:alcohol dehydrogenase (NAD+) activity"/>
    <property type="evidence" value="ECO:0007669"/>
    <property type="project" value="UniProtKB-EC"/>
</dbReference>
<dbReference type="EMBL" id="UOEU01000536">
    <property type="protein sequence ID" value="VAW34410.1"/>
    <property type="molecule type" value="Genomic_DNA"/>
</dbReference>
<dbReference type="AlphaFoldDB" id="A0A3B0V0J5"/>
<accession>A0A3B0V0J5</accession>
<sequence>MWFFNCPEFFFGEDALSQLEMLSAKCVFIVTDANIARLGFADLVQKILTDADIESQLFAEVEPDPSLQTVQRGAKAMLAYEPDWIIGLGGGSSMDAAKAMWILYERPDIEPESISPMEDLGLRKKARLICIPTTAGTGAESNYGIVLTDTAEKRKLTLGSREATPDMAIVDPVFTQNLPAFITAD</sequence>
<dbReference type="SUPFAM" id="SSF56796">
    <property type="entry name" value="Dehydroquinate synthase-like"/>
    <property type="match status" value="1"/>
</dbReference>
<name>A0A3B0V0J5_9ZZZZ</name>
<dbReference type="FunFam" id="3.40.50.1970:FF:000003">
    <property type="entry name" value="Alcohol dehydrogenase, iron-containing"/>
    <property type="match status" value="1"/>
</dbReference>
<keyword evidence="1 3" id="KW-0560">Oxidoreductase</keyword>
<dbReference type="Gene3D" id="3.40.50.1970">
    <property type="match status" value="1"/>
</dbReference>
<dbReference type="GO" id="GO:0046872">
    <property type="term" value="F:metal ion binding"/>
    <property type="evidence" value="ECO:0007669"/>
    <property type="project" value="InterPro"/>
</dbReference>
<proteinExistence type="predicted"/>
<evidence type="ECO:0000259" key="2">
    <source>
        <dbReference type="Pfam" id="PF00465"/>
    </source>
</evidence>
<dbReference type="GO" id="GO:0008774">
    <property type="term" value="F:acetaldehyde dehydrogenase (acetylating) activity"/>
    <property type="evidence" value="ECO:0007669"/>
    <property type="project" value="UniProtKB-EC"/>
</dbReference>
<feature type="non-terminal residue" evidence="3">
    <location>
        <position position="185"/>
    </location>
</feature>
<dbReference type="InterPro" id="IPR001670">
    <property type="entry name" value="ADH_Fe/GldA"/>
</dbReference>